<dbReference type="EMBL" id="JAVDYG010000001">
    <property type="protein sequence ID" value="MDR7364059.1"/>
    <property type="molecule type" value="Genomic_DNA"/>
</dbReference>
<accession>A0ABU2C0D0</accession>
<dbReference type="Proteomes" id="UP001183648">
    <property type="component" value="Unassembled WGS sequence"/>
</dbReference>
<name>A0ABU2C0D0_9ACTN</name>
<evidence type="ECO:0000313" key="2">
    <source>
        <dbReference type="Proteomes" id="UP001183648"/>
    </source>
</evidence>
<keyword evidence="2" id="KW-1185">Reference proteome</keyword>
<reference evidence="1 2" key="1">
    <citation type="submission" date="2023-07" db="EMBL/GenBank/DDBJ databases">
        <title>Sequencing the genomes of 1000 actinobacteria strains.</title>
        <authorList>
            <person name="Klenk H.-P."/>
        </authorList>
    </citation>
    <scope>NUCLEOTIDE SEQUENCE [LARGE SCALE GENOMIC DNA]</scope>
    <source>
        <strain evidence="1 2">DSM 19426</strain>
    </source>
</reference>
<proteinExistence type="predicted"/>
<comment type="caution">
    <text evidence="1">The sequence shown here is derived from an EMBL/GenBank/DDBJ whole genome shotgun (WGS) entry which is preliminary data.</text>
</comment>
<organism evidence="1 2">
    <name type="scientific">Nocardioides marmoribigeumensis</name>
    <dbReference type="NCBI Taxonomy" id="433649"/>
    <lineage>
        <taxon>Bacteria</taxon>
        <taxon>Bacillati</taxon>
        <taxon>Actinomycetota</taxon>
        <taxon>Actinomycetes</taxon>
        <taxon>Propionibacteriales</taxon>
        <taxon>Nocardioidaceae</taxon>
        <taxon>Nocardioides</taxon>
    </lineage>
</organism>
<protein>
    <submittedName>
        <fullName evidence="1">Uncharacterized protein</fullName>
    </submittedName>
</protein>
<gene>
    <name evidence="1" type="ORF">J2S63_003612</name>
</gene>
<dbReference type="RefSeq" id="WP_310305210.1">
    <property type="nucleotide sequence ID" value="NZ_BAAAPS010000005.1"/>
</dbReference>
<evidence type="ECO:0000313" key="1">
    <source>
        <dbReference type="EMBL" id="MDR7364059.1"/>
    </source>
</evidence>
<sequence>MPTVSAACARLAALRRWRCEDDPGVVQAERDLVVAHAAALTAEAARLLRGEARP</sequence>